<evidence type="ECO:0000256" key="8">
    <source>
        <dbReference type="ARBA" id="ARBA00022833"/>
    </source>
</evidence>
<dbReference type="SUPFAM" id="SSF55486">
    <property type="entry name" value="Metalloproteases ('zincins'), catalytic domain"/>
    <property type="match status" value="1"/>
</dbReference>
<dbReference type="EMBL" id="DVGA01000041">
    <property type="protein sequence ID" value="HIQ78404.1"/>
    <property type="molecule type" value="Genomic_DNA"/>
</dbReference>
<sequence>MAARISVSRARSGLGHPEARALVLRAVRAALKAQGVDVPCEISVMFTDDEGIREINREFRGIDSATDVLSFPMNELSPGEFDAQYCERDPGTGAVLLGDMAISLERCAAQGEEFGHGFEREIMYLTVHSVLHLLGYDHVDEGEMKREMRAREEEIMRLLGK</sequence>
<dbReference type="PROSITE" id="PS01306">
    <property type="entry name" value="UPF0054"/>
    <property type="match status" value="1"/>
</dbReference>
<dbReference type="InterPro" id="IPR002036">
    <property type="entry name" value="YbeY"/>
</dbReference>
<proteinExistence type="inferred from homology"/>
<gene>
    <name evidence="9 10" type="primary">ybeY</name>
    <name evidence="10" type="ORF">IAB77_04000</name>
</gene>
<keyword evidence="8 9" id="KW-0862">Zinc</keyword>
<evidence type="ECO:0000313" key="11">
    <source>
        <dbReference type="Proteomes" id="UP000824262"/>
    </source>
</evidence>
<keyword evidence="2 9" id="KW-0690">Ribosome biogenesis</keyword>
<dbReference type="GO" id="GO:0005737">
    <property type="term" value="C:cytoplasm"/>
    <property type="evidence" value="ECO:0007669"/>
    <property type="project" value="UniProtKB-SubCell"/>
</dbReference>
<dbReference type="NCBIfam" id="TIGR00043">
    <property type="entry name" value="rRNA maturation RNase YbeY"/>
    <property type="match status" value="1"/>
</dbReference>
<comment type="function">
    <text evidence="9">Single strand-specific metallo-endoribonuclease involved in late-stage 70S ribosome quality control and in maturation of the 3' terminus of the 16S rRNA.</text>
</comment>
<dbReference type="Gene3D" id="3.40.390.30">
    <property type="entry name" value="Metalloproteases ('zincins'), catalytic domain"/>
    <property type="match status" value="1"/>
</dbReference>
<keyword evidence="6 9" id="KW-0255">Endonuclease</keyword>
<keyword evidence="4 9" id="KW-0540">Nuclease</keyword>
<comment type="subcellular location">
    <subcellularLocation>
        <location evidence="9">Cytoplasm</location>
    </subcellularLocation>
</comment>
<evidence type="ECO:0000256" key="6">
    <source>
        <dbReference type="ARBA" id="ARBA00022759"/>
    </source>
</evidence>
<dbReference type="InterPro" id="IPR020549">
    <property type="entry name" value="YbeY_CS"/>
</dbReference>
<comment type="caution">
    <text evidence="10">The sequence shown here is derived from an EMBL/GenBank/DDBJ whole genome shotgun (WGS) entry which is preliminary data.</text>
</comment>
<evidence type="ECO:0000256" key="9">
    <source>
        <dbReference type="HAMAP-Rule" id="MF_00009"/>
    </source>
</evidence>
<name>A0A9D0ZFH7_9FIRM</name>
<dbReference type="GO" id="GO:0004521">
    <property type="term" value="F:RNA endonuclease activity"/>
    <property type="evidence" value="ECO:0007669"/>
    <property type="project" value="UniProtKB-UniRule"/>
</dbReference>
<dbReference type="HAMAP" id="MF_00009">
    <property type="entry name" value="Endoribonucl_YbeY"/>
    <property type="match status" value="1"/>
</dbReference>
<keyword evidence="5 9" id="KW-0479">Metal-binding</keyword>
<evidence type="ECO:0000256" key="3">
    <source>
        <dbReference type="ARBA" id="ARBA00022552"/>
    </source>
</evidence>
<dbReference type="Proteomes" id="UP000824262">
    <property type="component" value="Unassembled WGS sequence"/>
</dbReference>
<protein>
    <recommendedName>
        <fullName evidence="9">Endoribonuclease YbeY</fullName>
        <ecNumber evidence="9">3.1.-.-</ecNumber>
    </recommendedName>
</protein>
<keyword evidence="3 9" id="KW-0698">rRNA processing</keyword>
<evidence type="ECO:0000256" key="7">
    <source>
        <dbReference type="ARBA" id="ARBA00022801"/>
    </source>
</evidence>
<evidence type="ECO:0000256" key="2">
    <source>
        <dbReference type="ARBA" id="ARBA00022517"/>
    </source>
</evidence>
<dbReference type="GO" id="GO:0004222">
    <property type="term" value="F:metalloendopeptidase activity"/>
    <property type="evidence" value="ECO:0007669"/>
    <property type="project" value="InterPro"/>
</dbReference>
<dbReference type="AlphaFoldDB" id="A0A9D0ZFH7"/>
<dbReference type="Pfam" id="PF02130">
    <property type="entry name" value="YbeY"/>
    <property type="match status" value="1"/>
</dbReference>
<reference evidence="10" key="2">
    <citation type="journal article" date="2021" name="PeerJ">
        <title>Extensive microbial diversity within the chicken gut microbiome revealed by metagenomics and culture.</title>
        <authorList>
            <person name="Gilroy R."/>
            <person name="Ravi A."/>
            <person name="Getino M."/>
            <person name="Pursley I."/>
            <person name="Horton D.L."/>
            <person name="Alikhan N.F."/>
            <person name="Baker D."/>
            <person name="Gharbi K."/>
            <person name="Hall N."/>
            <person name="Watson M."/>
            <person name="Adriaenssens E.M."/>
            <person name="Foster-Nyarko E."/>
            <person name="Jarju S."/>
            <person name="Secka A."/>
            <person name="Antonio M."/>
            <person name="Oren A."/>
            <person name="Chaudhuri R.R."/>
            <person name="La Ragione R."/>
            <person name="Hildebrand F."/>
            <person name="Pallen M.J."/>
        </authorList>
    </citation>
    <scope>NUCLEOTIDE SEQUENCE</scope>
    <source>
        <strain evidence="10">ChiBcolR7-354</strain>
    </source>
</reference>
<dbReference type="PANTHER" id="PTHR46986">
    <property type="entry name" value="ENDORIBONUCLEASE YBEY, CHLOROPLASTIC"/>
    <property type="match status" value="1"/>
</dbReference>
<dbReference type="InterPro" id="IPR023091">
    <property type="entry name" value="MetalPrtase_cat_dom_sf_prd"/>
</dbReference>
<reference evidence="10" key="1">
    <citation type="submission" date="2020-10" db="EMBL/GenBank/DDBJ databases">
        <authorList>
            <person name="Gilroy R."/>
        </authorList>
    </citation>
    <scope>NUCLEOTIDE SEQUENCE</scope>
    <source>
        <strain evidence="10">ChiBcolR7-354</strain>
    </source>
</reference>
<feature type="binding site" evidence="9">
    <location>
        <position position="128"/>
    </location>
    <ligand>
        <name>Zn(2+)</name>
        <dbReference type="ChEBI" id="CHEBI:29105"/>
        <note>catalytic</note>
    </ligand>
</feature>
<organism evidence="10 11">
    <name type="scientific">Candidatus Scatomorpha intestinavium</name>
    <dbReference type="NCBI Taxonomy" id="2840922"/>
    <lineage>
        <taxon>Bacteria</taxon>
        <taxon>Bacillati</taxon>
        <taxon>Bacillota</taxon>
        <taxon>Clostridia</taxon>
        <taxon>Eubacteriales</taxon>
        <taxon>Candidatus Scatomorpha</taxon>
    </lineage>
</organism>
<dbReference type="EC" id="3.1.-.-" evidence="9"/>
<keyword evidence="9" id="KW-0963">Cytoplasm</keyword>
<evidence type="ECO:0000313" key="10">
    <source>
        <dbReference type="EMBL" id="HIQ78404.1"/>
    </source>
</evidence>
<dbReference type="PANTHER" id="PTHR46986:SF1">
    <property type="entry name" value="ENDORIBONUCLEASE YBEY, CHLOROPLASTIC"/>
    <property type="match status" value="1"/>
</dbReference>
<accession>A0A9D0ZFH7</accession>
<evidence type="ECO:0000256" key="1">
    <source>
        <dbReference type="ARBA" id="ARBA00010875"/>
    </source>
</evidence>
<evidence type="ECO:0000256" key="4">
    <source>
        <dbReference type="ARBA" id="ARBA00022722"/>
    </source>
</evidence>
<comment type="cofactor">
    <cofactor evidence="9">
        <name>Zn(2+)</name>
        <dbReference type="ChEBI" id="CHEBI:29105"/>
    </cofactor>
    <text evidence="9">Binds 1 zinc ion.</text>
</comment>
<keyword evidence="7 9" id="KW-0378">Hydrolase</keyword>
<feature type="binding site" evidence="9">
    <location>
        <position position="138"/>
    </location>
    <ligand>
        <name>Zn(2+)</name>
        <dbReference type="ChEBI" id="CHEBI:29105"/>
        <note>catalytic</note>
    </ligand>
</feature>
<feature type="binding site" evidence="9">
    <location>
        <position position="132"/>
    </location>
    <ligand>
        <name>Zn(2+)</name>
        <dbReference type="ChEBI" id="CHEBI:29105"/>
        <note>catalytic</note>
    </ligand>
</feature>
<dbReference type="GO" id="GO:0006364">
    <property type="term" value="P:rRNA processing"/>
    <property type="evidence" value="ECO:0007669"/>
    <property type="project" value="UniProtKB-UniRule"/>
</dbReference>
<evidence type="ECO:0000256" key="5">
    <source>
        <dbReference type="ARBA" id="ARBA00022723"/>
    </source>
</evidence>
<dbReference type="GO" id="GO:0008270">
    <property type="term" value="F:zinc ion binding"/>
    <property type="evidence" value="ECO:0007669"/>
    <property type="project" value="UniProtKB-UniRule"/>
</dbReference>
<comment type="similarity">
    <text evidence="1 9">Belongs to the endoribonuclease YbeY family.</text>
</comment>